<evidence type="ECO:0000313" key="3">
    <source>
        <dbReference type="Proteomes" id="UP000033633"/>
    </source>
</evidence>
<keyword evidence="1" id="KW-0472">Membrane</keyword>
<name>A0A0F5VIS7_9GAMM</name>
<proteinExistence type="predicted"/>
<gene>
    <name evidence="2" type="ORF">KY46_00850</name>
</gene>
<dbReference type="OrthoDB" id="5918074at2"/>
<dbReference type="Proteomes" id="UP000033633">
    <property type="component" value="Unassembled WGS sequence"/>
</dbReference>
<evidence type="ECO:0000256" key="1">
    <source>
        <dbReference type="SAM" id="Phobius"/>
    </source>
</evidence>
<dbReference type="EMBL" id="JWYV01000001">
    <property type="protein sequence ID" value="KKD01410.1"/>
    <property type="molecule type" value="Genomic_DNA"/>
</dbReference>
<keyword evidence="3" id="KW-1185">Reference proteome</keyword>
<accession>A0A0F5VIS7</accession>
<keyword evidence="1" id="KW-1133">Transmembrane helix</keyword>
<organism evidence="2 3">
    <name type="scientific">Photobacterium halotolerans</name>
    <dbReference type="NCBI Taxonomy" id="265726"/>
    <lineage>
        <taxon>Bacteria</taxon>
        <taxon>Pseudomonadati</taxon>
        <taxon>Pseudomonadota</taxon>
        <taxon>Gammaproteobacteria</taxon>
        <taxon>Vibrionales</taxon>
        <taxon>Vibrionaceae</taxon>
        <taxon>Photobacterium</taxon>
    </lineage>
</organism>
<evidence type="ECO:0000313" key="2">
    <source>
        <dbReference type="EMBL" id="KKD01410.1"/>
    </source>
</evidence>
<comment type="caution">
    <text evidence="2">The sequence shown here is derived from an EMBL/GenBank/DDBJ whole genome shotgun (WGS) entry which is preliminary data.</text>
</comment>
<dbReference type="STRING" id="265726.KY46_00850"/>
<reference evidence="2 3" key="1">
    <citation type="submission" date="2014-12" db="EMBL/GenBank/DDBJ databases">
        <title>Mercury Reductase activity and rhizosphere competence traits in the genome of root associated Photobacterium halotolerans MELD1.</title>
        <authorList>
            <person name="Mathew D.C."/>
            <person name="Huang C.-C."/>
        </authorList>
    </citation>
    <scope>NUCLEOTIDE SEQUENCE [LARGE SCALE GENOMIC DNA]</scope>
    <source>
        <strain evidence="2 3">MELD1</strain>
    </source>
</reference>
<feature type="transmembrane region" description="Helical" evidence="1">
    <location>
        <begin position="103"/>
        <end position="121"/>
    </location>
</feature>
<dbReference type="RefSeq" id="WP_046218739.1">
    <property type="nucleotide sequence ID" value="NZ_JWYV01000001.1"/>
</dbReference>
<protein>
    <submittedName>
        <fullName evidence="2">Uncharacterized protein</fullName>
    </submittedName>
</protein>
<dbReference type="PATRIC" id="fig|265726.11.peg.183"/>
<keyword evidence="1" id="KW-0812">Transmembrane</keyword>
<dbReference type="AlphaFoldDB" id="A0A0F5VIS7"/>
<sequence length="152" mass="17230">MEEIRVKINSDGKPVPTHQFSEFFSLIRIYYILALDEIKFELEDDGGVAIAVQDIAIERVLESTFFKACTLSQKDIDKLTQRELKAKDELYLSDIKRNNPFEIVFVGISIALTAALIISGGKFELKKDGLKIELPPLGDGIKKLRRAFKKIK</sequence>